<keyword evidence="7" id="KW-0723">Serine/threonine-protein kinase</keyword>
<keyword evidence="19" id="KW-0675">Receptor</keyword>
<dbReference type="Gramene" id="AET4Gv20229500.14">
    <property type="protein sequence ID" value="AET4Gv20229500.14"/>
    <property type="gene ID" value="AET4Gv20229500"/>
</dbReference>
<dbReference type="Gene3D" id="3.30.200.20">
    <property type="entry name" value="Phosphorylase Kinase, domain 1"/>
    <property type="match status" value="1"/>
</dbReference>
<dbReference type="RefSeq" id="XP_040242690.1">
    <property type="nucleotide sequence ID" value="XM_040386756.3"/>
</dbReference>
<evidence type="ECO:0000256" key="14">
    <source>
        <dbReference type="ARBA" id="ARBA00022741"/>
    </source>
</evidence>
<evidence type="ECO:0000256" key="13">
    <source>
        <dbReference type="ARBA" id="ARBA00022737"/>
    </source>
</evidence>
<keyword evidence="13" id="KW-0677">Repeat</keyword>
<dbReference type="Gramene" id="AET4Gv20229500.22">
    <property type="protein sequence ID" value="AET4Gv20229500.22"/>
    <property type="gene ID" value="AET4Gv20229500"/>
</dbReference>
<evidence type="ECO:0000313" key="28">
    <source>
        <dbReference type="EnsemblPlants" id="AET4Gv20229500.19"/>
    </source>
</evidence>
<dbReference type="FunFam" id="3.30.200.20:FF:000432">
    <property type="entry name" value="LRR receptor-like serine/threonine-protein kinase EFR"/>
    <property type="match status" value="1"/>
</dbReference>
<keyword evidence="29" id="KW-1185">Reference proteome</keyword>
<evidence type="ECO:0000256" key="24">
    <source>
        <dbReference type="ARBA" id="ARBA00056628"/>
    </source>
</evidence>
<comment type="similarity">
    <text evidence="4">Belongs to the protein kinase superfamily. Ser/Thr protein kinase family.</text>
</comment>
<dbReference type="InterPro" id="IPR011009">
    <property type="entry name" value="Kinase-like_dom_sf"/>
</dbReference>
<keyword evidence="20" id="KW-0325">Glycoprotein</keyword>
<comment type="catalytic activity">
    <reaction evidence="21">
        <text>L-threonyl-[protein] + ATP = O-phospho-L-threonyl-[protein] + ADP + H(+)</text>
        <dbReference type="Rhea" id="RHEA:46608"/>
        <dbReference type="Rhea" id="RHEA-COMP:11060"/>
        <dbReference type="Rhea" id="RHEA-COMP:11605"/>
        <dbReference type="ChEBI" id="CHEBI:15378"/>
        <dbReference type="ChEBI" id="CHEBI:30013"/>
        <dbReference type="ChEBI" id="CHEBI:30616"/>
        <dbReference type="ChEBI" id="CHEBI:61977"/>
        <dbReference type="ChEBI" id="CHEBI:456216"/>
        <dbReference type="EC" id="2.7.11.1"/>
    </reaction>
</comment>
<dbReference type="PANTHER" id="PTHR27008">
    <property type="entry name" value="OS04G0122200 PROTEIN"/>
    <property type="match status" value="1"/>
</dbReference>
<dbReference type="RefSeq" id="XP_040242689.1">
    <property type="nucleotide sequence ID" value="XM_040386755.3"/>
</dbReference>
<dbReference type="GO" id="GO:0005524">
    <property type="term" value="F:ATP binding"/>
    <property type="evidence" value="ECO:0007669"/>
    <property type="project" value="UniProtKB-KW"/>
</dbReference>
<dbReference type="GeneID" id="109744041"/>
<evidence type="ECO:0000256" key="12">
    <source>
        <dbReference type="ARBA" id="ARBA00022729"/>
    </source>
</evidence>
<dbReference type="FunFam" id="3.80.10.10:FF:000095">
    <property type="entry name" value="LRR receptor-like serine/threonine-protein kinase GSO1"/>
    <property type="match status" value="1"/>
</dbReference>
<evidence type="ECO:0000256" key="4">
    <source>
        <dbReference type="ARBA" id="ARBA00008684"/>
    </source>
</evidence>
<dbReference type="RefSeq" id="XP_020158723.1">
    <property type="nucleotide sequence ID" value="XM_020303134.4"/>
</dbReference>
<evidence type="ECO:0000256" key="19">
    <source>
        <dbReference type="ARBA" id="ARBA00023170"/>
    </source>
</evidence>
<dbReference type="SUPFAM" id="SSF56112">
    <property type="entry name" value="Protein kinase-like (PK-like)"/>
    <property type="match status" value="1"/>
</dbReference>
<dbReference type="EnsemblPlants" id="AET4Gv20229500.18">
    <property type="protein sequence ID" value="AET4Gv20229500.18"/>
    <property type="gene ID" value="AET4Gv20229500"/>
</dbReference>
<dbReference type="Pfam" id="PF08263">
    <property type="entry name" value="LRRNT_2"/>
    <property type="match status" value="1"/>
</dbReference>
<evidence type="ECO:0000256" key="8">
    <source>
        <dbReference type="ARBA" id="ARBA00022553"/>
    </source>
</evidence>
<keyword evidence="12" id="KW-0732">Signal</keyword>
<reference evidence="28" key="4">
    <citation type="submission" date="2019-03" db="UniProtKB">
        <authorList>
            <consortium name="EnsemblPlants"/>
        </authorList>
    </citation>
    <scope>IDENTIFICATION</scope>
</reference>
<dbReference type="Pfam" id="PF13855">
    <property type="entry name" value="LRR_8"/>
    <property type="match status" value="1"/>
</dbReference>
<dbReference type="SMART" id="SM00220">
    <property type="entry name" value="S_TKc"/>
    <property type="match status" value="1"/>
</dbReference>
<evidence type="ECO:0000256" key="1">
    <source>
        <dbReference type="ARBA" id="ARBA00004162"/>
    </source>
</evidence>
<dbReference type="EnsemblPlants" id="AET4Gv20229500.25">
    <property type="protein sequence ID" value="AET4Gv20229500.25"/>
    <property type="gene ID" value="AET4Gv20229500"/>
</dbReference>
<keyword evidence="18 26" id="KW-0472">Membrane</keyword>
<dbReference type="Gramene" id="AET4Gv20229500.19">
    <property type="protein sequence ID" value="AET4Gv20229500.19"/>
    <property type="gene ID" value="AET4Gv20229500"/>
</dbReference>
<evidence type="ECO:0000313" key="29">
    <source>
        <dbReference type="Proteomes" id="UP000015105"/>
    </source>
</evidence>
<dbReference type="Gene3D" id="3.80.10.10">
    <property type="entry name" value="Ribonuclease Inhibitor"/>
    <property type="match status" value="3"/>
</dbReference>
<dbReference type="EnsemblPlants" id="AET4Gv20229500.17">
    <property type="protein sequence ID" value="AET4Gv20229500.17"/>
    <property type="gene ID" value="AET4Gv20229500"/>
</dbReference>
<keyword evidence="14" id="KW-0547">Nucleotide-binding</keyword>
<keyword evidence="6" id="KW-1003">Cell membrane</keyword>
<evidence type="ECO:0000256" key="3">
    <source>
        <dbReference type="ARBA" id="ARBA00004479"/>
    </source>
</evidence>
<comment type="catalytic activity">
    <reaction evidence="22">
        <text>L-seryl-[protein] + ATP = O-phospho-L-seryl-[protein] + ADP + H(+)</text>
        <dbReference type="Rhea" id="RHEA:17989"/>
        <dbReference type="Rhea" id="RHEA-COMP:9863"/>
        <dbReference type="Rhea" id="RHEA-COMP:11604"/>
        <dbReference type="ChEBI" id="CHEBI:15378"/>
        <dbReference type="ChEBI" id="CHEBI:29999"/>
        <dbReference type="ChEBI" id="CHEBI:30616"/>
        <dbReference type="ChEBI" id="CHEBI:83421"/>
        <dbReference type="ChEBI" id="CHEBI:456216"/>
        <dbReference type="EC" id="2.7.11.1"/>
    </reaction>
</comment>
<evidence type="ECO:0000256" key="6">
    <source>
        <dbReference type="ARBA" id="ARBA00022475"/>
    </source>
</evidence>
<keyword evidence="15" id="KW-0418">Kinase</keyword>
<reference evidence="28" key="5">
    <citation type="journal article" date="2021" name="G3 (Bethesda)">
        <title>Aegilops tauschii genome assembly Aet v5.0 features greater sequence contiguity and improved annotation.</title>
        <authorList>
            <person name="Wang L."/>
            <person name="Zhu T."/>
            <person name="Rodriguez J.C."/>
            <person name="Deal K.R."/>
            <person name="Dubcovsky J."/>
            <person name="McGuire P.E."/>
            <person name="Lux T."/>
            <person name="Spannagl M."/>
            <person name="Mayer K.F.X."/>
            <person name="Baldrich P."/>
            <person name="Meyers B.C."/>
            <person name="Huo N."/>
            <person name="Gu Y.Q."/>
            <person name="Zhou H."/>
            <person name="Devos K.M."/>
            <person name="Bennetzen J.L."/>
            <person name="Unver T."/>
            <person name="Budak H."/>
            <person name="Gulick P.J."/>
            <person name="Galiba G."/>
            <person name="Kalapos B."/>
            <person name="Nelson D.R."/>
            <person name="Li P."/>
            <person name="You F.M."/>
            <person name="Luo M.C."/>
            <person name="Dvorak J."/>
        </authorList>
    </citation>
    <scope>NUCLEOTIDE SEQUENCE [LARGE SCALE GENOMIC DNA]</scope>
    <source>
        <strain evidence="28">cv. AL8/78</strain>
    </source>
</reference>
<evidence type="ECO:0000256" key="20">
    <source>
        <dbReference type="ARBA" id="ARBA00023180"/>
    </source>
</evidence>
<dbReference type="RefSeq" id="XP_020158721.1">
    <property type="nucleotide sequence ID" value="XM_020303132.4"/>
</dbReference>
<dbReference type="RefSeq" id="XP_040242688.1">
    <property type="nucleotide sequence ID" value="XM_040386754.3"/>
</dbReference>
<dbReference type="GO" id="GO:0005789">
    <property type="term" value="C:endoplasmic reticulum membrane"/>
    <property type="evidence" value="ECO:0007669"/>
    <property type="project" value="UniProtKB-SubCell"/>
</dbReference>
<evidence type="ECO:0000256" key="5">
    <source>
        <dbReference type="ARBA" id="ARBA00012513"/>
    </source>
</evidence>
<keyword evidence="11 26" id="KW-0812">Transmembrane</keyword>
<dbReference type="FunFam" id="3.80.10.10:FF:000288">
    <property type="entry name" value="LRR receptor-like serine/threonine-protein kinase EFR"/>
    <property type="match status" value="1"/>
</dbReference>
<dbReference type="InterPro" id="IPR013210">
    <property type="entry name" value="LRR_N_plant-typ"/>
</dbReference>
<evidence type="ECO:0000256" key="9">
    <source>
        <dbReference type="ARBA" id="ARBA00022614"/>
    </source>
</evidence>
<proteinExistence type="inferred from homology"/>
<reference evidence="29" key="1">
    <citation type="journal article" date="2014" name="Science">
        <title>Ancient hybridizations among the ancestral genomes of bread wheat.</title>
        <authorList>
            <consortium name="International Wheat Genome Sequencing Consortium,"/>
            <person name="Marcussen T."/>
            <person name="Sandve S.R."/>
            <person name="Heier L."/>
            <person name="Spannagl M."/>
            <person name="Pfeifer M."/>
            <person name="Jakobsen K.S."/>
            <person name="Wulff B.B."/>
            <person name="Steuernagel B."/>
            <person name="Mayer K.F."/>
            <person name="Olsen O.A."/>
        </authorList>
    </citation>
    <scope>NUCLEOTIDE SEQUENCE [LARGE SCALE GENOMIC DNA]</scope>
    <source>
        <strain evidence="29">cv. AL8/78</strain>
    </source>
</reference>
<keyword evidence="9" id="KW-0433">Leucine-rich repeat</keyword>
<dbReference type="PANTHER" id="PTHR27008:SF606">
    <property type="entry name" value="PROTEIN KINASE DOMAIN-CONTAINING PROTEIN"/>
    <property type="match status" value="1"/>
</dbReference>
<dbReference type="EnsemblPlants" id="AET4Gv20229500.13">
    <property type="protein sequence ID" value="AET4Gv20229500.13"/>
    <property type="gene ID" value="AET4Gv20229500"/>
</dbReference>
<dbReference type="Gramene" id="AET4Gv20229500.13">
    <property type="protein sequence ID" value="AET4Gv20229500.13"/>
    <property type="gene ID" value="AET4Gv20229500"/>
</dbReference>
<dbReference type="GO" id="GO:0004674">
    <property type="term" value="F:protein serine/threonine kinase activity"/>
    <property type="evidence" value="ECO:0007669"/>
    <property type="project" value="UniProtKB-KW"/>
</dbReference>
<evidence type="ECO:0000256" key="16">
    <source>
        <dbReference type="ARBA" id="ARBA00022840"/>
    </source>
</evidence>
<dbReference type="KEGG" id="ats:109744041"/>
<keyword evidence="10" id="KW-0808">Transferase</keyword>
<feature type="transmembrane region" description="Helical" evidence="26">
    <location>
        <begin position="643"/>
        <end position="669"/>
    </location>
</feature>
<dbReference type="EnsemblPlants" id="AET4Gv20229500.12">
    <property type="protein sequence ID" value="AET4Gv20229500.12"/>
    <property type="gene ID" value="AET4Gv20229500"/>
</dbReference>
<dbReference type="Proteomes" id="UP000015105">
    <property type="component" value="Chromosome 4D"/>
</dbReference>
<comment type="subcellular location">
    <subcellularLocation>
        <location evidence="1">Cell membrane</location>
        <topology evidence="1">Single-pass membrane protein</topology>
    </subcellularLocation>
    <subcellularLocation>
        <location evidence="2">Endoplasmic reticulum membrane</location>
        <topology evidence="2">Single-pass membrane protein</topology>
    </subcellularLocation>
    <subcellularLocation>
        <location evidence="3">Membrane</location>
        <topology evidence="3">Single-pass type I membrane protein</topology>
    </subcellularLocation>
</comment>
<dbReference type="Gramene" id="AET4Gv20229500.16">
    <property type="protein sequence ID" value="AET4Gv20229500.16"/>
    <property type="gene ID" value="AET4Gv20229500"/>
</dbReference>
<dbReference type="InterPro" id="IPR000719">
    <property type="entry name" value="Prot_kinase_dom"/>
</dbReference>
<dbReference type="EC" id="2.7.11.1" evidence="5"/>
<dbReference type="Gramene" id="AET4Gv20229500.17">
    <property type="protein sequence ID" value="AET4Gv20229500.17"/>
    <property type="gene ID" value="AET4Gv20229500"/>
</dbReference>
<reference evidence="29" key="2">
    <citation type="journal article" date="2017" name="Nat. Plants">
        <title>The Aegilops tauschii genome reveals multiple impacts of transposons.</title>
        <authorList>
            <person name="Zhao G."/>
            <person name="Zou C."/>
            <person name="Li K."/>
            <person name="Wang K."/>
            <person name="Li T."/>
            <person name="Gao L."/>
            <person name="Zhang X."/>
            <person name="Wang H."/>
            <person name="Yang Z."/>
            <person name="Liu X."/>
            <person name="Jiang W."/>
            <person name="Mao L."/>
            <person name="Kong X."/>
            <person name="Jiao Y."/>
            <person name="Jia J."/>
        </authorList>
    </citation>
    <scope>NUCLEOTIDE SEQUENCE [LARGE SCALE GENOMIC DNA]</scope>
    <source>
        <strain evidence="29">cv. AL8/78</strain>
    </source>
</reference>
<evidence type="ECO:0000256" key="22">
    <source>
        <dbReference type="ARBA" id="ARBA00048679"/>
    </source>
</evidence>
<evidence type="ECO:0000259" key="27">
    <source>
        <dbReference type="PROSITE" id="PS50011"/>
    </source>
</evidence>
<dbReference type="InterPro" id="IPR003591">
    <property type="entry name" value="Leu-rich_rpt_typical-subtyp"/>
</dbReference>
<evidence type="ECO:0000256" key="23">
    <source>
        <dbReference type="ARBA" id="ARBA00054320"/>
    </source>
</evidence>
<name>A0A453HLC2_AEGTS</name>
<accession>A0A453HLC2</accession>
<dbReference type="InterPro" id="IPR001611">
    <property type="entry name" value="Leu-rich_rpt"/>
</dbReference>
<dbReference type="AlphaFoldDB" id="A0A453HLC2"/>
<evidence type="ECO:0000256" key="17">
    <source>
        <dbReference type="ARBA" id="ARBA00022989"/>
    </source>
</evidence>
<evidence type="ECO:0000256" key="7">
    <source>
        <dbReference type="ARBA" id="ARBA00022527"/>
    </source>
</evidence>
<organism evidence="28 29">
    <name type="scientific">Aegilops tauschii subsp. strangulata</name>
    <name type="common">Goatgrass</name>
    <dbReference type="NCBI Taxonomy" id="200361"/>
    <lineage>
        <taxon>Eukaryota</taxon>
        <taxon>Viridiplantae</taxon>
        <taxon>Streptophyta</taxon>
        <taxon>Embryophyta</taxon>
        <taxon>Tracheophyta</taxon>
        <taxon>Spermatophyta</taxon>
        <taxon>Magnoliopsida</taxon>
        <taxon>Liliopsida</taxon>
        <taxon>Poales</taxon>
        <taxon>Poaceae</taxon>
        <taxon>BOP clade</taxon>
        <taxon>Pooideae</taxon>
        <taxon>Triticodae</taxon>
        <taxon>Triticeae</taxon>
        <taxon>Triticinae</taxon>
        <taxon>Aegilops</taxon>
    </lineage>
</organism>
<dbReference type="Gramene" id="AET4Gv20229500.25">
    <property type="protein sequence ID" value="AET4Gv20229500.25"/>
    <property type="gene ID" value="AET4Gv20229500"/>
</dbReference>
<dbReference type="OMA" id="NESTHHC"/>
<evidence type="ECO:0000256" key="18">
    <source>
        <dbReference type="ARBA" id="ARBA00023136"/>
    </source>
</evidence>
<comment type="function">
    <text evidence="23">Receptor kinase that detects X.oryzae pv. oryzae protein Ax21 to promote innate immunity. Following X.oryzae pv. oryzae protein Ax21 detection, undergoes cleavage, releasing the processed protein kinase Xa21 chain.</text>
</comment>
<dbReference type="PROSITE" id="PS51450">
    <property type="entry name" value="LRR"/>
    <property type="match status" value="1"/>
</dbReference>
<dbReference type="EnsemblPlants" id="AET4Gv20229500.14">
    <property type="protein sequence ID" value="AET4Gv20229500.14"/>
    <property type="gene ID" value="AET4Gv20229500"/>
</dbReference>
<evidence type="ECO:0000256" key="25">
    <source>
        <dbReference type="ARBA" id="ARBA00072040"/>
    </source>
</evidence>
<dbReference type="EnsemblPlants" id="AET4Gv20229500.24">
    <property type="protein sequence ID" value="AET4Gv20229500.24"/>
    <property type="gene ID" value="AET4Gv20229500"/>
</dbReference>
<dbReference type="PROSITE" id="PS50011">
    <property type="entry name" value="PROTEIN_KINASE_DOM"/>
    <property type="match status" value="1"/>
</dbReference>
<dbReference type="RefSeq" id="XP_073352433.1">
    <property type="nucleotide sequence ID" value="XM_073496332.1"/>
</dbReference>
<dbReference type="OrthoDB" id="676979at2759"/>
<dbReference type="Gramene" id="AET4Gv20229500.20">
    <property type="protein sequence ID" value="AET4Gv20229500.20"/>
    <property type="gene ID" value="AET4Gv20229500"/>
</dbReference>
<keyword evidence="16" id="KW-0067">ATP-binding</keyword>
<protein>
    <recommendedName>
        <fullName evidence="25">Receptor kinase-like protein Xa21</fullName>
        <ecNumber evidence="5">2.7.11.1</ecNumber>
    </recommendedName>
</protein>
<feature type="domain" description="Protein kinase" evidence="27">
    <location>
        <begin position="701"/>
        <end position="1011"/>
    </location>
</feature>
<evidence type="ECO:0000256" key="11">
    <source>
        <dbReference type="ARBA" id="ARBA00022692"/>
    </source>
</evidence>
<evidence type="ECO:0000256" key="21">
    <source>
        <dbReference type="ARBA" id="ARBA00047899"/>
    </source>
</evidence>
<evidence type="ECO:0000256" key="10">
    <source>
        <dbReference type="ARBA" id="ARBA00022679"/>
    </source>
</evidence>
<dbReference type="PROSITE" id="PS00108">
    <property type="entry name" value="PROTEIN_KINASE_ST"/>
    <property type="match status" value="1"/>
</dbReference>
<dbReference type="SUPFAM" id="SSF52058">
    <property type="entry name" value="L domain-like"/>
    <property type="match status" value="2"/>
</dbReference>
<dbReference type="GO" id="GO:0005886">
    <property type="term" value="C:plasma membrane"/>
    <property type="evidence" value="ECO:0007669"/>
    <property type="project" value="UniProtKB-SubCell"/>
</dbReference>
<keyword evidence="8" id="KW-0597">Phosphoprotein</keyword>
<dbReference type="InterPro" id="IPR051809">
    <property type="entry name" value="Plant_receptor-like_S/T_kinase"/>
</dbReference>
<dbReference type="Gramene" id="AET4Gv20229500.12">
    <property type="protein sequence ID" value="AET4Gv20229500.12"/>
    <property type="gene ID" value="AET4Gv20229500"/>
</dbReference>
<dbReference type="Pfam" id="PF00069">
    <property type="entry name" value="Pkinase"/>
    <property type="match status" value="1"/>
</dbReference>
<dbReference type="SMART" id="SM00369">
    <property type="entry name" value="LRR_TYP"/>
    <property type="match status" value="6"/>
</dbReference>
<dbReference type="EnsemblPlants" id="AET4Gv20229500.16">
    <property type="protein sequence ID" value="AET4Gv20229500.16"/>
    <property type="gene ID" value="AET4Gv20229500"/>
</dbReference>
<comment type="function">
    <text evidence="24">The processed protein kinase Xa21 chain released by protein cleavage after X.oryzae pv. oryzae protein Ax21 detection translocates into the nucleus where it can bind and regulate WRKY62, a transcription factor. Confers resistance to the bacterial pathogen X.oryzae pv. oryzae (Xoo).</text>
</comment>
<sequence>MKITTIMQLILGFIVCNGHVIICGSLYGNETDQLSLLEFKNAITLDPKQSLMSWNDSTHFCNWEGVHCRMKNPYRVTSLNLTNRGLVGQISPSLGNLTFLKHLLLPTNGFTGTIPPSLGHLHRLQNLYLSNNTLQGRIPSLANCSNLKALLLGRNQLVGQIPADLPSYLQVLQLSINNLTGIIPASLANTTSLNQFNIAFNNIEGNIPNEIAKLPALHILNAGSNQLTGRFQQAILNLSTLVTLILGPNHLSGEVPSNIGNSLPSLQQFALADNFFDEKIPSSLINASQIHIFDISKNNFTGLVLRSIGKLSELTKLNLEFNKLQARDKQDWEFMNSLTNCTKLNAFSVEWNHLEGHIPSSLSNLSIQLQHLYLGRNQLEGDFPSGIANLPNLIVLGMNSNQFTGAIPQWLGTLKNLQILALADNIFTGFIPSSLSNLSQLAYLLLESNQFVGNIPPSFGKLQNLAILNMSSNNLHGLVPKEIFRIPPLREIYLSFNNFDGQLPTDIGNAKQLTNLELSSNRLSGDISSTLGECASLQDIKLDWNVFSGSIPTSLRKISSLKILSVSHNNITGSIPVFLGNLQYLEQLDLSFNHLAGEVPKEGIFKNVTALRIEGNHELCGGALQLHLMACSVMPSNSTKHKLFAVLKVLIPIACMVSLAMVILLLLFWRGRHKRKSMSSPSFERNLPKVSFSDIARATEGFSTSSIGRGRYGTVYQGKLFQDGNYVAISVFNLETRGAPNSFIAECNVLRNVRHRNLVPILTACSSIDSNGNDFKALVYEFMPRGGLHGLLYSTQDYESSFDLMHITVAQRLSIVVDIADALEYLHHNNQGTIVHCDMKPSNILLDDNMTAHVGDFGLARFVVDSTVSSSDDSYSASSMAINGTIGYVAPECATGGHISTASDVYSFGIVLFEIFLRKRPTDDMFKDGLNIAKFVEMNFPSRISEIIEPEVLQDQPEFPEETLVAMKENDLDCVISVLNIGLRCTKPYPNERRNMQEVAAGLHGIKEAYLRGC</sequence>
<evidence type="ECO:0000256" key="2">
    <source>
        <dbReference type="ARBA" id="ARBA00004389"/>
    </source>
</evidence>
<dbReference type="Pfam" id="PF00560">
    <property type="entry name" value="LRR_1"/>
    <property type="match status" value="7"/>
</dbReference>
<dbReference type="Gramene" id="AET4Gv20229500.18">
    <property type="protein sequence ID" value="AET4Gv20229500.18"/>
    <property type="gene ID" value="AET4Gv20229500"/>
</dbReference>
<dbReference type="EnsemblPlants" id="AET4Gv20229500.22">
    <property type="protein sequence ID" value="AET4Gv20229500.22"/>
    <property type="gene ID" value="AET4Gv20229500"/>
</dbReference>
<evidence type="ECO:0000256" key="26">
    <source>
        <dbReference type="SAM" id="Phobius"/>
    </source>
</evidence>
<dbReference type="FunFam" id="1.10.510.10:FF:000358">
    <property type="entry name" value="Putative leucine-rich repeat receptor-like serine/threonine-protein kinase"/>
    <property type="match status" value="1"/>
</dbReference>
<dbReference type="InterPro" id="IPR032675">
    <property type="entry name" value="LRR_dom_sf"/>
</dbReference>
<dbReference type="InterPro" id="IPR008271">
    <property type="entry name" value="Ser/Thr_kinase_AS"/>
</dbReference>
<dbReference type="Gramene" id="AET4Gv20229500.24">
    <property type="protein sequence ID" value="AET4Gv20229500.24"/>
    <property type="gene ID" value="AET4Gv20229500"/>
</dbReference>
<dbReference type="EnsemblPlants" id="AET4Gv20229500.20">
    <property type="protein sequence ID" value="AET4Gv20229500.20"/>
    <property type="gene ID" value="AET4Gv20229500"/>
</dbReference>
<dbReference type="Gene3D" id="1.10.510.10">
    <property type="entry name" value="Transferase(Phosphotransferase) domain 1"/>
    <property type="match status" value="1"/>
</dbReference>
<reference evidence="28" key="3">
    <citation type="journal article" date="2017" name="Nature">
        <title>Genome sequence of the progenitor of the wheat D genome Aegilops tauschii.</title>
        <authorList>
            <person name="Luo M.C."/>
            <person name="Gu Y.Q."/>
            <person name="Puiu D."/>
            <person name="Wang H."/>
            <person name="Twardziok S.O."/>
            <person name="Deal K.R."/>
            <person name="Huo N."/>
            <person name="Zhu T."/>
            <person name="Wang L."/>
            <person name="Wang Y."/>
            <person name="McGuire P.E."/>
            <person name="Liu S."/>
            <person name="Long H."/>
            <person name="Ramasamy R.K."/>
            <person name="Rodriguez J.C."/>
            <person name="Van S.L."/>
            <person name="Yuan L."/>
            <person name="Wang Z."/>
            <person name="Xia Z."/>
            <person name="Xiao L."/>
            <person name="Anderson O.D."/>
            <person name="Ouyang S."/>
            <person name="Liang Y."/>
            <person name="Zimin A.V."/>
            <person name="Pertea G."/>
            <person name="Qi P."/>
            <person name="Bennetzen J.L."/>
            <person name="Dai X."/>
            <person name="Dawson M.W."/>
            <person name="Muller H.G."/>
            <person name="Kugler K."/>
            <person name="Rivarola-Duarte L."/>
            <person name="Spannagl M."/>
            <person name="Mayer K.F.X."/>
            <person name="Lu F.H."/>
            <person name="Bevan M.W."/>
            <person name="Leroy P."/>
            <person name="Li P."/>
            <person name="You F.M."/>
            <person name="Sun Q."/>
            <person name="Liu Z."/>
            <person name="Lyons E."/>
            <person name="Wicker T."/>
            <person name="Salzberg S.L."/>
            <person name="Devos K.M."/>
            <person name="Dvorak J."/>
        </authorList>
    </citation>
    <scope>NUCLEOTIDE SEQUENCE [LARGE SCALE GENOMIC DNA]</scope>
    <source>
        <strain evidence="28">cv. AL8/78</strain>
    </source>
</reference>
<keyword evidence="17 26" id="KW-1133">Transmembrane helix</keyword>
<dbReference type="EnsemblPlants" id="AET4Gv20229500.19">
    <property type="protein sequence ID" value="AET4Gv20229500.19"/>
    <property type="gene ID" value="AET4Gv20229500"/>
</dbReference>
<evidence type="ECO:0000256" key="15">
    <source>
        <dbReference type="ARBA" id="ARBA00022777"/>
    </source>
</evidence>